<gene>
    <name evidence="3" type="primary">NCAS0C04700</name>
    <name evidence="3" type="ordered locus">NCAS_0C04700</name>
</gene>
<dbReference type="eggNOG" id="KOG2058">
    <property type="taxonomic scope" value="Eukaryota"/>
</dbReference>
<dbReference type="GO" id="GO:0070649">
    <property type="term" value="P:formin-nucleated actin cable assembly"/>
    <property type="evidence" value="ECO:0007669"/>
    <property type="project" value="EnsemblFungi"/>
</dbReference>
<evidence type="ECO:0000313" key="4">
    <source>
        <dbReference type="Proteomes" id="UP000001640"/>
    </source>
</evidence>
<dbReference type="RefSeq" id="XP_003675824.1">
    <property type="nucleotide sequence ID" value="XM_003675776.1"/>
</dbReference>
<dbReference type="SMART" id="SM00164">
    <property type="entry name" value="TBC"/>
    <property type="match status" value="1"/>
</dbReference>
<dbReference type="InterPro" id="IPR050302">
    <property type="entry name" value="Rab_GAP_TBC_domain"/>
</dbReference>
<feature type="region of interest" description="Disordered" evidence="1">
    <location>
        <begin position="1"/>
        <end position="21"/>
    </location>
</feature>
<dbReference type="GO" id="GO:0005096">
    <property type="term" value="F:GTPase activator activity"/>
    <property type="evidence" value="ECO:0007669"/>
    <property type="project" value="EnsemblFungi"/>
</dbReference>
<feature type="domain" description="Rab-GAP TBC" evidence="2">
    <location>
        <begin position="159"/>
        <end position="402"/>
    </location>
</feature>
<dbReference type="PROSITE" id="PS50086">
    <property type="entry name" value="TBC_RABGAP"/>
    <property type="match status" value="1"/>
</dbReference>
<dbReference type="GO" id="GO:0043332">
    <property type="term" value="C:mating projection tip"/>
    <property type="evidence" value="ECO:0007669"/>
    <property type="project" value="EnsemblFungi"/>
</dbReference>
<feature type="compositionally biased region" description="Polar residues" evidence="1">
    <location>
        <begin position="58"/>
        <end position="71"/>
    </location>
</feature>
<dbReference type="EMBL" id="HE576754">
    <property type="protein sequence ID" value="CCC69460.1"/>
    <property type="molecule type" value="Genomic_DNA"/>
</dbReference>
<dbReference type="Gene3D" id="1.10.8.270">
    <property type="entry name" value="putative rabgap domain of human tbc1 domain family member 14 like domains"/>
    <property type="match status" value="1"/>
</dbReference>
<reference evidence="3 4" key="1">
    <citation type="journal article" date="2011" name="Proc. Natl. Acad. Sci. U.S.A.">
        <title>Evolutionary erosion of yeast sex chromosomes by mating-type switching accidents.</title>
        <authorList>
            <person name="Gordon J.L."/>
            <person name="Armisen D."/>
            <person name="Proux-Wera E."/>
            <person name="Oheigeartaigh S.S."/>
            <person name="Byrne K.P."/>
            <person name="Wolfe K.H."/>
        </authorList>
    </citation>
    <scope>NUCLEOTIDE SEQUENCE [LARGE SCALE GENOMIC DNA]</scope>
    <source>
        <strain evidence="4">ATCC 76901 / BCRC 22586 / CBS 4309 / NBRC 1992 / NRRL Y-12630</strain>
    </source>
</reference>
<proteinExistence type="predicted"/>
<dbReference type="Pfam" id="PF00566">
    <property type="entry name" value="RabGAP-TBC"/>
    <property type="match status" value="2"/>
</dbReference>
<dbReference type="GO" id="GO:0005934">
    <property type="term" value="C:cellular bud tip"/>
    <property type="evidence" value="ECO:0007669"/>
    <property type="project" value="EnsemblFungi"/>
</dbReference>
<dbReference type="SUPFAM" id="SSF47923">
    <property type="entry name" value="Ypt/Rab-GAP domain of gyp1p"/>
    <property type="match status" value="2"/>
</dbReference>
<dbReference type="GO" id="GO:0006887">
    <property type="term" value="P:exocytosis"/>
    <property type="evidence" value="ECO:0007669"/>
    <property type="project" value="EnsemblFungi"/>
</dbReference>
<keyword evidence="4" id="KW-1185">Reference proteome</keyword>
<reference key="2">
    <citation type="submission" date="2011-08" db="EMBL/GenBank/DDBJ databases">
        <title>Genome sequence of Naumovozyma castellii.</title>
        <authorList>
            <person name="Gordon J.L."/>
            <person name="Armisen D."/>
            <person name="Proux-Wera E."/>
            <person name="OhEigeartaigh S.S."/>
            <person name="Byrne K.P."/>
            <person name="Wolfe K.H."/>
        </authorList>
    </citation>
    <scope>NUCLEOTIDE SEQUENCE</scope>
    <source>
        <strain>Type strain:CBS 4309</strain>
    </source>
</reference>
<dbReference type="OMA" id="LESNIMP"/>
<dbReference type="FunFam" id="1.10.472.80:FF:000057">
    <property type="entry name" value="GTPase-activating protein"/>
    <property type="match status" value="1"/>
</dbReference>
<dbReference type="PANTHER" id="PTHR47219">
    <property type="entry name" value="RAB GTPASE-ACTIVATING PROTEIN 1-LIKE"/>
    <property type="match status" value="1"/>
</dbReference>
<feature type="region of interest" description="Disordered" evidence="1">
    <location>
        <begin position="58"/>
        <end position="84"/>
    </location>
</feature>
<dbReference type="GO" id="GO:0031267">
    <property type="term" value="F:small GTPase binding"/>
    <property type="evidence" value="ECO:0007669"/>
    <property type="project" value="TreeGrafter"/>
</dbReference>
<dbReference type="InParanoid" id="G0VD98"/>
<evidence type="ECO:0000313" key="3">
    <source>
        <dbReference type="EMBL" id="CCC69460.1"/>
    </source>
</evidence>
<dbReference type="InterPro" id="IPR035969">
    <property type="entry name" value="Rab-GAP_TBC_sf"/>
</dbReference>
<dbReference type="STRING" id="1064592.G0VD98"/>
<dbReference type="GeneID" id="96903041"/>
<dbReference type="GO" id="GO:0000131">
    <property type="term" value="C:incipient cellular bud site"/>
    <property type="evidence" value="ECO:0007669"/>
    <property type="project" value="EnsemblFungi"/>
</dbReference>
<accession>G0VD98</accession>
<evidence type="ECO:0000259" key="2">
    <source>
        <dbReference type="PROSITE" id="PS50086"/>
    </source>
</evidence>
<dbReference type="OrthoDB" id="294251at2759"/>
<dbReference type="HOGENOM" id="CLU_005350_12_2_1"/>
<evidence type="ECO:0000256" key="1">
    <source>
        <dbReference type="SAM" id="MobiDB-lite"/>
    </source>
</evidence>
<dbReference type="GO" id="GO:0000133">
    <property type="term" value="C:polarisome"/>
    <property type="evidence" value="ECO:0007669"/>
    <property type="project" value="EnsemblFungi"/>
</dbReference>
<feature type="compositionally biased region" description="Polar residues" evidence="1">
    <location>
        <begin position="1"/>
        <end position="15"/>
    </location>
</feature>
<dbReference type="InterPro" id="IPR000195">
    <property type="entry name" value="Rab-GAP-TBC_dom"/>
</dbReference>
<dbReference type="KEGG" id="ncs:NCAS_0C04700"/>
<name>G0VD98_NAUCA</name>
<sequence>MKTSKDNNNLSQNPSWKFINESGEESPIDLVKTHSLNQNRQSTELSFIDLYYDEMSSNIDGKSPRSSQLSEPPSPMTIRTRPTSIHDPHGFDRYGFKKQSSFVSEADYNKWWNEYSQYCERRKHKWEVFFEKNGLAIFNDSPTEFPPESEKLRRFIRKGIPSEWRGDAWWYFANGKEILDQNEGIYEKLLKKFDTLKREGTKLTDLETIERDLNRTFPENIHFHREQFQKDEPIIIQSLRRVLIAFSLYDPHIGYCQSMNFIAGLLLLFMEEEKAFWMLVIITSKYLPGVHSVDLEGVNVDQGVLVLCIREYLPELWSQIEESYNHSKGDVHKNCSTPNLDSSNQTIQDKEDKGETDTASNEFLYKLPPLTLSTASWFMSCFIGVLPIETTLRIWDCLFYEKSHFLFKSSLAILKLTEEELHHRKNSSSTFAFAVPFGNTENADTHLNDKSNSQDEIDMKMFHVIQTFPKKLLDPNQLFEKIIFKKKIALNSLDQEEIDHCRDFVRLQREKYKHLQGKLRVNTSVDIHSEESGIPADLLNEENSKDVYGFKKDLNALSWNQSIKGKMRQIRGLKQ</sequence>
<dbReference type="FunFam" id="1.10.8.270:FF:000026">
    <property type="entry name" value="TBC (Tre-2/Bub2/Cdc16) domain family"/>
    <property type="match status" value="1"/>
</dbReference>
<organism evidence="3 4">
    <name type="scientific">Naumovozyma castellii</name>
    <name type="common">Yeast</name>
    <name type="synonym">Saccharomyces castellii</name>
    <dbReference type="NCBI Taxonomy" id="27288"/>
    <lineage>
        <taxon>Eukaryota</taxon>
        <taxon>Fungi</taxon>
        <taxon>Dikarya</taxon>
        <taxon>Ascomycota</taxon>
        <taxon>Saccharomycotina</taxon>
        <taxon>Saccharomycetes</taxon>
        <taxon>Saccharomycetales</taxon>
        <taxon>Saccharomycetaceae</taxon>
        <taxon>Naumovozyma</taxon>
    </lineage>
</organism>
<dbReference type="Proteomes" id="UP000001640">
    <property type="component" value="Chromosome 3"/>
</dbReference>
<dbReference type="AlphaFoldDB" id="G0VD98"/>
<dbReference type="Gene3D" id="1.10.472.80">
    <property type="entry name" value="Ypt/Rab-GAP domain of gyp1p, domain 3"/>
    <property type="match status" value="1"/>
</dbReference>
<dbReference type="PANTHER" id="PTHR47219:SF20">
    <property type="entry name" value="TBC1 DOMAIN FAMILY MEMBER 2B"/>
    <property type="match status" value="1"/>
</dbReference>
<protein>
    <recommendedName>
        <fullName evidence="2">Rab-GAP TBC domain-containing protein</fullName>
    </recommendedName>
</protein>